<dbReference type="RefSeq" id="WP_089867887.1">
    <property type="nucleotide sequence ID" value="NZ_FNGL01000031.1"/>
</dbReference>
<sequence>MPFVESDGKYITFSALGELVYRRYLYLNYIPKIDLSIDSYKQYKEIKDKKTLKIINKMFLKLLNEDLRKNNEHEKVNETKSDLEIMKEGNTAERIFYFMDGSLPKVCLIYTAHDFYENALNRGIAFKSKFENFKRIEIE</sequence>
<proteinExistence type="predicted"/>
<organism evidence="1 2">
    <name type="scientific">Clostridium cochlearium</name>
    <dbReference type="NCBI Taxonomy" id="1494"/>
    <lineage>
        <taxon>Bacteria</taxon>
        <taxon>Bacillati</taxon>
        <taxon>Bacillota</taxon>
        <taxon>Clostridia</taxon>
        <taxon>Eubacteriales</taxon>
        <taxon>Clostridiaceae</taxon>
        <taxon>Clostridium</taxon>
    </lineage>
</organism>
<dbReference type="Proteomes" id="UP000198811">
    <property type="component" value="Unassembled WGS sequence"/>
</dbReference>
<reference evidence="1 2" key="1">
    <citation type="submission" date="2016-10" db="EMBL/GenBank/DDBJ databases">
        <authorList>
            <person name="Varghese N."/>
            <person name="Submissions S."/>
        </authorList>
    </citation>
    <scope>NUCLEOTIDE SEQUENCE [LARGE SCALE GENOMIC DNA]</scope>
    <source>
        <strain evidence="1 2">NLAE-zl-C224</strain>
    </source>
</reference>
<dbReference type="EMBL" id="FNGL01000031">
    <property type="protein sequence ID" value="SDL41737.1"/>
    <property type="molecule type" value="Genomic_DNA"/>
</dbReference>
<protein>
    <submittedName>
        <fullName evidence="1">Uncharacterized protein</fullName>
    </submittedName>
</protein>
<keyword evidence="2" id="KW-1185">Reference proteome</keyword>
<evidence type="ECO:0000313" key="2">
    <source>
        <dbReference type="Proteomes" id="UP000198811"/>
    </source>
</evidence>
<accession>A0ABY0QP15</accession>
<name>A0ABY0QP15_CLOCO</name>
<comment type="caution">
    <text evidence="1">The sequence shown here is derived from an EMBL/GenBank/DDBJ whole genome shotgun (WGS) entry which is preliminary data.</text>
</comment>
<gene>
    <name evidence="1" type="ORF">SAMN05216497_1319</name>
</gene>
<evidence type="ECO:0000313" key="1">
    <source>
        <dbReference type="EMBL" id="SDL41737.1"/>
    </source>
</evidence>